<evidence type="ECO:0000313" key="4">
    <source>
        <dbReference type="Proteomes" id="UP000009168"/>
    </source>
</evidence>
<reference evidence="4" key="1">
    <citation type="journal article" date="2006" name="PLoS Biol.">
        <title>Macronuclear genome sequence of the ciliate Tetrahymena thermophila, a model eukaryote.</title>
        <authorList>
            <person name="Eisen J.A."/>
            <person name="Coyne R.S."/>
            <person name="Wu M."/>
            <person name="Wu D."/>
            <person name="Thiagarajan M."/>
            <person name="Wortman J.R."/>
            <person name="Badger J.H."/>
            <person name="Ren Q."/>
            <person name="Amedeo P."/>
            <person name="Jones K.M."/>
            <person name="Tallon L.J."/>
            <person name="Delcher A.L."/>
            <person name="Salzberg S.L."/>
            <person name="Silva J.C."/>
            <person name="Haas B.J."/>
            <person name="Majoros W.H."/>
            <person name="Farzad M."/>
            <person name="Carlton J.M."/>
            <person name="Smith R.K. Jr."/>
            <person name="Garg J."/>
            <person name="Pearlman R.E."/>
            <person name="Karrer K.M."/>
            <person name="Sun L."/>
            <person name="Manning G."/>
            <person name="Elde N.C."/>
            <person name="Turkewitz A.P."/>
            <person name="Asai D.J."/>
            <person name="Wilkes D.E."/>
            <person name="Wang Y."/>
            <person name="Cai H."/>
            <person name="Collins K."/>
            <person name="Stewart B.A."/>
            <person name="Lee S.R."/>
            <person name="Wilamowska K."/>
            <person name="Weinberg Z."/>
            <person name="Ruzzo W.L."/>
            <person name="Wloga D."/>
            <person name="Gaertig J."/>
            <person name="Frankel J."/>
            <person name="Tsao C.-C."/>
            <person name="Gorovsky M.A."/>
            <person name="Keeling P.J."/>
            <person name="Waller R.F."/>
            <person name="Patron N.J."/>
            <person name="Cherry J.M."/>
            <person name="Stover N.A."/>
            <person name="Krieger C.J."/>
            <person name="del Toro C."/>
            <person name="Ryder H.F."/>
            <person name="Williamson S.C."/>
            <person name="Barbeau R.A."/>
            <person name="Hamilton E.P."/>
            <person name="Orias E."/>
        </authorList>
    </citation>
    <scope>NUCLEOTIDE SEQUENCE [LARGE SCALE GENOMIC DNA]</scope>
    <source>
        <strain evidence="4">SB210</strain>
    </source>
</reference>
<sequence>MSMQEFNLEDFETIDIVEKLSQNSIKFNERLIELNKHLLCYYSDIPPYFYNSRQLPQNFYPKQGIQILNIESIEKEDENNRTKKRPNVFKITFDKQYLIEFKKYGKEIAQKKQEFISFYQVIKNNSIQVLKDDPKNAKNKTDKLDQKTNKVQWLFRFKFQKERDEFFNKIVTLSKYLKDNLEFEMRDQKSKEMELLYTSYKTANGSSSAYTHPNINDFNSSRMHQKDIKPTYKGLQQIEEEAWNEKYMQSIDQNELSQNYESSNDIGAASASYKGDKINNFINKSQMNNQNRNKLINPQILSRGEIMSQEEEKDQYKNQQMRQQGRQYSMNQHFENLIDSSQIKASESILTNKSQQDEEDNYQLILKKEEEQRKKEIYEEEERKRQEKEEIERIKKQKEEEEQRKQNKLVYDSSYELQYQDKLNSTNLLQQIVENPSQLLVNSSNQLYFEQSQSLQSDISPNAKFNPNQSINLSPTKKEKIEESFQKNYELLSLIGTFNETAQNATKQLIEDLIFSGSQKKYIPIQVKNDQSFELANNDFNFKILPSYEFLVEAKSYNNFVIRLSWITQETIATEEDQRDQKNKEQNINQETPIFQMIEQFINQQNMSNNPEQKENQISPSKYLRQAKQREEQIKQMQDQQETQIIYSNYHGKSLQSEFKALNLINTWHIDHKTSGQQTVKVALSCIITYRGFKALVQSISSEAEGLVHGPVFDQDKYYQGYKTHPQIVPLLQKIGEDLGIKPHTFSLGNKPKCQVYLSFVTEVHQNQNITNLKKQITDPQQMQYQKLQTYYIKNVGDIFPVNDNYLSENLQSKTIQFRPEYLKKLDAQLNPDAFEDSSPDSEEDVKDIVQASIYLENTYIQRFLYHLDELNYNVIDSLSLQECMHKEGINMKYLGFIAKNTSLPFIQNICLIDMVARVFKKILNFTISDIYLRFNKFLSQDEFQLSLQRQKQATFQQNQGIALTPQQQAQQNANNQMREQKINQLDELVKEAVIDILNLLYGRDEETIKFHEILYQQIKYDFNYDQSFEIKSLQRGQLLESICFHCDLNMVYSTDLFTKADTQFADLQNNSKGSSNLDDLIYTQQKQAQQQIFTKDNYIDHYVSSYVFTMDCLSVMQYISSNEINRLNKEYIDQQISAIKQNIKVLKCTKSLTFFKYVQLKSALSELYLQKKDYLNCCKSASKVITLCTKKIDEVIVPNIYLVKVMINLIQISLKKDISLEIKNKTTLGTKNIMKMIKFVVDDYHPLFYELTRIFIDDKLIKRDLTNESVKQVMESELNGLTRALGSNHLLIAERYHDFAVYMYDQNNQLSIVYFDKAFRIYTVNKEYQDKDIAMKLINPISPSHMVVQVQNLDYLRANCAYYLCILYFNQNKLNQSWIFLEIALDFFKNRKDSKERLDKLQQIQKNILASNQKFN</sequence>
<dbReference type="PANTHER" id="PTHR12601">
    <property type="entry name" value="EUKARYOTIC TRANSLATION INITIATION FACTOR 3 SUBUNIT EIF-3"/>
    <property type="match status" value="1"/>
</dbReference>
<dbReference type="KEGG" id="tet:TTHERM_01295340"/>
<dbReference type="InterPro" id="IPR025697">
    <property type="entry name" value="CLU_dom"/>
</dbReference>
<dbReference type="InterPro" id="IPR027523">
    <property type="entry name" value="CLU_prot"/>
</dbReference>
<evidence type="ECO:0000259" key="2">
    <source>
        <dbReference type="PROSITE" id="PS51823"/>
    </source>
</evidence>
<dbReference type="Pfam" id="PF12807">
    <property type="entry name" value="eIF3_p135"/>
    <property type="match status" value="1"/>
</dbReference>
<keyword evidence="1" id="KW-0175">Coiled coil</keyword>
<evidence type="ECO:0000256" key="1">
    <source>
        <dbReference type="SAM" id="Coils"/>
    </source>
</evidence>
<dbReference type="InParanoid" id="Q23VB1"/>
<keyword evidence="3" id="KW-0396">Initiation factor</keyword>
<accession>Q23VB1</accession>
<dbReference type="OrthoDB" id="303431at2759"/>
<dbReference type="RefSeq" id="XP_001020716.2">
    <property type="nucleotide sequence ID" value="XM_001020716.2"/>
</dbReference>
<dbReference type="Proteomes" id="UP000009168">
    <property type="component" value="Unassembled WGS sequence"/>
</dbReference>
<dbReference type="HOGENOM" id="CLU_254459_0_0_1"/>
<organism evidence="3 4">
    <name type="scientific">Tetrahymena thermophila (strain SB210)</name>
    <dbReference type="NCBI Taxonomy" id="312017"/>
    <lineage>
        <taxon>Eukaryota</taxon>
        <taxon>Sar</taxon>
        <taxon>Alveolata</taxon>
        <taxon>Ciliophora</taxon>
        <taxon>Intramacronucleata</taxon>
        <taxon>Oligohymenophorea</taxon>
        <taxon>Hymenostomatida</taxon>
        <taxon>Tetrahymenina</taxon>
        <taxon>Tetrahymenidae</taxon>
        <taxon>Tetrahymena</taxon>
    </lineage>
</organism>
<dbReference type="PROSITE" id="PS51823">
    <property type="entry name" value="CLU"/>
    <property type="match status" value="1"/>
</dbReference>
<gene>
    <name evidence="3" type="ORF">TTHERM_01295340</name>
</gene>
<evidence type="ECO:0000313" key="3">
    <source>
        <dbReference type="EMBL" id="EAS00471.2"/>
    </source>
</evidence>
<protein>
    <submittedName>
        <fullName evidence="3">Translation initiation factor eIF3 subunit</fullName>
    </submittedName>
</protein>
<proteinExistence type="predicted"/>
<feature type="domain" description="Clu" evidence="2">
    <location>
        <begin position="420"/>
        <end position="807"/>
    </location>
</feature>
<dbReference type="GeneID" id="7826988"/>
<keyword evidence="4" id="KW-1185">Reference proteome</keyword>
<dbReference type="GO" id="GO:0003743">
    <property type="term" value="F:translation initiation factor activity"/>
    <property type="evidence" value="ECO:0007669"/>
    <property type="project" value="UniProtKB-KW"/>
</dbReference>
<dbReference type="EMBL" id="GG662614">
    <property type="protein sequence ID" value="EAS00471.2"/>
    <property type="molecule type" value="Genomic_DNA"/>
</dbReference>
<dbReference type="InterPro" id="IPR033646">
    <property type="entry name" value="CLU-central"/>
</dbReference>
<name>Q23VB1_TETTS</name>
<keyword evidence="3" id="KW-0648">Protein biosynthesis</keyword>
<feature type="coiled-coil region" evidence="1">
    <location>
        <begin position="352"/>
        <end position="408"/>
    </location>
</feature>